<comment type="similarity">
    <text evidence="1">Belongs to the peptidase S33 family. ABHD4/ABHD5 subfamily.</text>
</comment>
<dbReference type="Gene3D" id="3.40.50.1820">
    <property type="entry name" value="alpha/beta hydrolase"/>
    <property type="match status" value="1"/>
</dbReference>
<dbReference type="EMBL" id="LT554489">
    <property type="protein sequence ID" value="SAM05982.1"/>
    <property type="molecule type" value="Genomic_DNA"/>
</dbReference>
<dbReference type="OrthoDB" id="7457040at2759"/>
<organism evidence="3">
    <name type="scientific">Absidia glauca</name>
    <name type="common">Pin mould</name>
    <dbReference type="NCBI Taxonomy" id="4829"/>
    <lineage>
        <taxon>Eukaryota</taxon>
        <taxon>Fungi</taxon>
        <taxon>Fungi incertae sedis</taxon>
        <taxon>Mucoromycota</taxon>
        <taxon>Mucoromycotina</taxon>
        <taxon>Mucoromycetes</taxon>
        <taxon>Mucorales</taxon>
        <taxon>Cunninghamellaceae</taxon>
        <taxon>Absidia</taxon>
    </lineage>
</organism>
<dbReference type="GO" id="GO:0042171">
    <property type="term" value="F:lysophosphatidic acid acyltransferase activity"/>
    <property type="evidence" value="ECO:0007669"/>
    <property type="project" value="TreeGrafter"/>
</dbReference>
<dbReference type="AlphaFoldDB" id="A0A168R2E1"/>
<dbReference type="Pfam" id="PF00561">
    <property type="entry name" value="Abhydrolase_1"/>
    <property type="match status" value="1"/>
</dbReference>
<name>A0A168R2E1_ABSGL</name>
<dbReference type="SUPFAM" id="SSF53474">
    <property type="entry name" value="alpha/beta-Hydrolases"/>
    <property type="match status" value="1"/>
</dbReference>
<dbReference type="OMA" id="AFHSMMQ"/>
<sequence length="443" mass="49403">MSHSPAPTESSSHLSPFITLPAVIPPTTRMNFLKNWWHRSVMSASHAEGRLLQRIVPPSASTLYPLVGRSVAVPIGNANHVNTFTLGPAVNDNDNKADGTPLIWNYTNSWSEEDRKAVAVRGNGSKNIVLAHGYGAGLAFMYKNFFALGQVPGWNLYAIDWLGMGRSSRPKWTIARKSKQTWDDIVEETENHFVESLEEWRKSVGLESMVLVGHSLGGYFATCYSLRYPDRVEKLILVSPAGIAEPPKDLISQEPADKSPQELLENEAKELGATMQAEAAESVGQQLPPTTARPARRIPSWARYLWDHNVTPMSIVRMVGPFGASLVNTYTSRRFAHLSTEEQHDLYDYIYQISSSPGSGEYALAAILAPGAYARKPLFHRLAELEMPTVFIYGDQDWMDYKAAEEASKKMKVPTKVIRTPGGHHMYIDDPEEFNKVVVDEMK</sequence>
<dbReference type="GO" id="GO:0006654">
    <property type="term" value="P:phosphatidic acid biosynthetic process"/>
    <property type="evidence" value="ECO:0007669"/>
    <property type="project" value="TreeGrafter"/>
</dbReference>
<proteinExistence type="inferred from homology"/>
<dbReference type="PANTHER" id="PTHR42886:SF29">
    <property type="entry name" value="PUMMELIG, ISOFORM A"/>
    <property type="match status" value="1"/>
</dbReference>
<dbReference type="PANTHER" id="PTHR42886">
    <property type="entry name" value="RE40534P-RELATED"/>
    <property type="match status" value="1"/>
</dbReference>
<dbReference type="STRING" id="4829.A0A168R2E1"/>
<evidence type="ECO:0000256" key="1">
    <source>
        <dbReference type="ARBA" id="ARBA00038097"/>
    </source>
</evidence>
<dbReference type="InterPro" id="IPR029058">
    <property type="entry name" value="AB_hydrolase_fold"/>
</dbReference>
<gene>
    <name evidence="3" type="primary">ABSGL_11858.1 scaffold 12357</name>
</gene>
<protein>
    <recommendedName>
        <fullName evidence="2">AB hydrolase-1 domain-containing protein</fullName>
    </recommendedName>
</protein>
<evidence type="ECO:0000259" key="2">
    <source>
        <dbReference type="Pfam" id="PF00561"/>
    </source>
</evidence>
<dbReference type="Proteomes" id="UP000078561">
    <property type="component" value="Unassembled WGS sequence"/>
</dbReference>
<reference evidence="3" key="1">
    <citation type="submission" date="2016-04" db="EMBL/GenBank/DDBJ databases">
        <authorList>
            <person name="Evans L.H."/>
            <person name="Alamgir A."/>
            <person name="Owens N."/>
            <person name="Weber N.D."/>
            <person name="Virtaneva K."/>
            <person name="Barbian K."/>
            <person name="Babar A."/>
            <person name="Rosenke K."/>
        </authorList>
    </citation>
    <scope>NUCLEOTIDE SEQUENCE [LARGE SCALE GENOMIC DNA]</scope>
    <source>
        <strain evidence="3">CBS 101.48</strain>
    </source>
</reference>
<keyword evidence="4" id="KW-1185">Reference proteome</keyword>
<evidence type="ECO:0000313" key="4">
    <source>
        <dbReference type="Proteomes" id="UP000078561"/>
    </source>
</evidence>
<dbReference type="InterPro" id="IPR000073">
    <property type="entry name" value="AB_hydrolase_1"/>
</dbReference>
<dbReference type="GO" id="GO:0005739">
    <property type="term" value="C:mitochondrion"/>
    <property type="evidence" value="ECO:0007669"/>
    <property type="project" value="TreeGrafter"/>
</dbReference>
<dbReference type="FunCoup" id="A0A168R2E1">
    <property type="interactions" value="286"/>
</dbReference>
<dbReference type="GO" id="GO:0052689">
    <property type="term" value="F:carboxylic ester hydrolase activity"/>
    <property type="evidence" value="ECO:0007669"/>
    <property type="project" value="TreeGrafter"/>
</dbReference>
<evidence type="ECO:0000313" key="3">
    <source>
        <dbReference type="EMBL" id="SAM05982.1"/>
    </source>
</evidence>
<accession>A0A168R2E1</accession>
<feature type="domain" description="AB hydrolase-1" evidence="2">
    <location>
        <begin position="128"/>
        <end position="431"/>
    </location>
</feature>
<dbReference type="InParanoid" id="A0A168R2E1"/>
<dbReference type="GO" id="GO:0055088">
    <property type="term" value="P:lipid homeostasis"/>
    <property type="evidence" value="ECO:0007669"/>
    <property type="project" value="TreeGrafter"/>
</dbReference>